<feature type="region of interest" description="Disordered" evidence="1">
    <location>
        <begin position="130"/>
        <end position="167"/>
    </location>
</feature>
<dbReference type="EMBL" id="JADOGI010000070">
    <property type="protein sequence ID" value="MBF8188604.1"/>
    <property type="molecule type" value="Genomic_DNA"/>
</dbReference>
<organism evidence="3 4">
    <name type="scientific">Nonomuraea cypriaca</name>
    <dbReference type="NCBI Taxonomy" id="1187855"/>
    <lineage>
        <taxon>Bacteria</taxon>
        <taxon>Bacillati</taxon>
        <taxon>Actinomycetota</taxon>
        <taxon>Actinomycetes</taxon>
        <taxon>Streptosporangiales</taxon>
        <taxon>Streptosporangiaceae</taxon>
        <taxon>Nonomuraea</taxon>
    </lineage>
</organism>
<sequence>MPGFPRFRSKRTTTPSVRFTTGTIRLDGRTHVVLPRLGRIKTHESTRELARRIEAGTARIASATVRREAGRWFVSLSVHLDRATTTPARPDAVIGVDLGVTTLAVFSDGRPPAANPRHLATASKRLRHLSRAVSRKTGPDRRTAQRPSRRWQRADAARNRAHHRVAASRRDAIHKLTTSLARELRNADAQ</sequence>
<name>A0A931ACI6_9ACTN</name>
<dbReference type="Pfam" id="PF01385">
    <property type="entry name" value="OrfB_IS605"/>
    <property type="match status" value="1"/>
</dbReference>
<comment type="caution">
    <text evidence="3">The sequence shown here is derived from an EMBL/GenBank/DDBJ whole genome shotgun (WGS) entry which is preliminary data.</text>
</comment>
<reference evidence="3" key="1">
    <citation type="submission" date="2020-11" db="EMBL/GenBank/DDBJ databases">
        <title>Whole-genome analyses of Nonomuraea sp. K274.</title>
        <authorList>
            <person name="Veyisoglu A."/>
        </authorList>
    </citation>
    <scope>NUCLEOTIDE SEQUENCE</scope>
    <source>
        <strain evidence="3">K274</strain>
    </source>
</reference>
<keyword evidence="4" id="KW-1185">Reference proteome</keyword>
<evidence type="ECO:0000259" key="2">
    <source>
        <dbReference type="Pfam" id="PF01385"/>
    </source>
</evidence>
<evidence type="ECO:0000313" key="3">
    <source>
        <dbReference type="EMBL" id="MBF8188604.1"/>
    </source>
</evidence>
<dbReference type="InterPro" id="IPR001959">
    <property type="entry name" value="Transposase"/>
</dbReference>
<dbReference type="AlphaFoldDB" id="A0A931ACI6"/>
<protein>
    <submittedName>
        <fullName evidence="3">Transposase</fullName>
    </submittedName>
</protein>
<evidence type="ECO:0000256" key="1">
    <source>
        <dbReference type="SAM" id="MobiDB-lite"/>
    </source>
</evidence>
<dbReference type="NCBIfam" id="NF040570">
    <property type="entry name" value="guided_TnpB"/>
    <property type="match status" value="1"/>
</dbReference>
<feature type="domain" description="Probable transposase IS891/IS1136/IS1341" evidence="2">
    <location>
        <begin position="85"/>
        <end position="185"/>
    </location>
</feature>
<evidence type="ECO:0000313" key="4">
    <source>
        <dbReference type="Proteomes" id="UP000605361"/>
    </source>
</evidence>
<proteinExistence type="predicted"/>
<accession>A0A931ACI6</accession>
<dbReference type="Proteomes" id="UP000605361">
    <property type="component" value="Unassembled WGS sequence"/>
</dbReference>
<gene>
    <name evidence="3" type="ORF">ITP53_23320</name>
</gene>